<organism evidence="2 3">
    <name type="scientific">Deinococcus psychrotolerans</name>
    <dbReference type="NCBI Taxonomy" id="2489213"/>
    <lineage>
        <taxon>Bacteria</taxon>
        <taxon>Thermotogati</taxon>
        <taxon>Deinococcota</taxon>
        <taxon>Deinococci</taxon>
        <taxon>Deinococcales</taxon>
        <taxon>Deinococcaceae</taxon>
        <taxon>Deinococcus</taxon>
    </lineage>
</organism>
<keyword evidence="3" id="KW-1185">Reference proteome</keyword>
<dbReference type="AlphaFoldDB" id="A0A3G8Y8F6"/>
<feature type="domain" description="DUF4429" evidence="1">
    <location>
        <begin position="17"/>
        <end position="96"/>
    </location>
</feature>
<evidence type="ECO:0000259" key="1">
    <source>
        <dbReference type="Pfam" id="PF14472"/>
    </source>
</evidence>
<dbReference type="Pfam" id="PF14472">
    <property type="entry name" value="DUF4429"/>
    <property type="match status" value="1"/>
</dbReference>
<evidence type="ECO:0000313" key="3">
    <source>
        <dbReference type="Proteomes" id="UP000276417"/>
    </source>
</evidence>
<reference evidence="2 3" key="1">
    <citation type="submission" date="2018-11" db="EMBL/GenBank/DDBJ databases">
        <title>Deinococcus shelandsis sp. nov., isolated from South Shetland Islands soil of Antarctica.</title>
        <authorList>
            <person name="Tian J."/>
        </authorList>
    </citation>
    <scope>NUCLEOTIDE SEQUENCE [LARGE SCALE GENOMIC DNA]</scope>
    <source>
        <strain evidence="2 3">S14-83T</strain>
    </source>
</reference>
<sequence length="151" mass="16832">MNDIEIKGVNGQICISGNKVIIKRRGGMALFTHGFKGDKEFLLTQITSVEFRKADLFMKGHIRIIASGVDEGQAALLYGNASENAVIFGLEHKKEFDKFREEFGKRLDEARQRSAHPVSLSVADELQKLHTLKTSGVISEGDFERAKARLL</sequence>
<accession>A0A3G8Y8F6</accession>
<proteinExistence type="predicted"/>
<name>A0A3G8Y8F6_9DEIO</name>
<dbReference type="InterPro" id="IPR027860">
    <property type="entry name" value="DUF4429"/>
</dbReference>
<dbReference type="EMBL" id="CP034183">
    <property type="protein sequence ID" value="AZI41465.1"/>
    <property type="molecule type" value="Genomic_DNA"/>
</dbReference>
<dbReference type="OrthoDB" id="9764015at2"/>
<dbReference type="KEGG" id="dph:EHF33_00755"/>
<dbReference type="RefSeq" id="WP_124867179.1">
    <property type="nucleotide sequence ID" value="NZ_CP034183.1"/>
</dbReference>
<evidence type="ECO:0000313" key="2">
    <source>
        <dbReference type="EMBL" id="AZI41465.1"/>
    </source>
</evidence>
<gene>
    <name evidence="2" type="ORF">EHF33_00755</name>
</gene>
<protein>
    <submittedName>
        <fullName evidence="2">SHOCT domain-containing protein</fullName>
    </submittedName>
</protein>
<dbReference type="Proteomes" id="UP000276417">
    <property type="component" value="Chromosome 1"/>
</dbReference>